<dbReference type="SUPFAM" id="SSF46689">
    <property type="entry name" value="Homeodomain-like"/>
    <property type="match status" value="2"/>
</dbReference>
<evidence type="ECO:0000256" key="1">
    <source>
        <dbReference type="ARBA" id="ARBA00023015"/>
    </source>
</evidence>
<dbReference type="AlphaFoldDB" id="A0A0Q0RZ13"/>
<dbReference type="InterPro" id="IPR002818">
    <property type="entry name" value="DJ-1/PfpI"/>
</dbReference>
<dbReference type="Pfam" id="PF12833">
    <property type="entry name" value="HTH_18"/>
    <property type="match status" value="1"/>
</dbReference>
<feature type="domain" description="HTH araC/xylS-type" evidence="3">
    <location>
        <begin position="220"/>
        <end position="318"/>
    </location>
</feature>
<dbReference type="STRING" id="362413.RC62_3759"/>
<dbReference type="InterPro" id="IPR018060">
    <property type="entry name" value="HTH_AraC"/>
</dbReference>
<dbReference type="SMART" id="SM00342">
    <property type="entry name" value="HTH_ARAC"/>
    <property type="match status" value="1"/>
</dbReference>
<evidence type="ECO:0000313" key="5">
    <source>
        <dbReference type="Proteomes" id="UP000050443"/>
    </source>
</evidence>
<dbReference type="Pfam" id="PF01965">
    <property type="entry name" value="DJ-1_PfpI"/>
    <property type="match status" value="1"/>
</dbReference>
<evidence type="ECO:0000259" key="3">
    <source>
        <dbReference type="PROSITE" id="PS01124"/>
    </source>
</evidence>
<dbReference type="Gene3D" id="1.10.10.60">
    <property type="entry name" value="Homeodomain-like"/>
    <property type="match status" value="2"/>
</dbReference>
<dbReference type="InterPro" id="IPR029062">
    <property type="entry name" value="Class_I_gatase-like"/>
</dbReference>
<dbReference type="PROSITE" id="PS01124">
    <property type="entry name" value="HTH_ARAC_FAMILY_2"/>
    <property type="match status" value="1"/>
</dbReference>
<proteinExistence type="predicted"/>
<dbReference type="Proteomes" id="UP000050443">
    <property type="component" value="Unassembled WGS sequence"/>
</dbReference>
<organism evidence="4 5">
    <name type="scientific">Flavobacterium aquidurense</name>
    <dbReference type="NCBI Taxonomy" id="362413"/>
    <lineage>
        <taxon>Bacteria</taxon>
        <taxon>Pseudomonadati</taxon>
        <taxon>Bacteroidota</taxon>
        <taxon>Flavobacteriia</taxon>
        <taxon>Flavobacteriales</taxon>
        <taxon>Flavobacteriaceae</taxon>
        <taxon>Flavobacterium</taxon>
    </lineage>
</organism>
<protein>
    <submittedName>
        <fullName evidence="4">HTH-type transcriptional regulator glxA</fullName>
    </submittedName>
</protein>
<dbReference type="PATRIC" id="fig|362413.3.peg.3684"/>
<sequence>MEKAISTVYFYIPRQVTLLDLSGVLQVFQEAILLGFKYKLQFISSQSSVICSSGLELASLTHFSKTKPQKDDIIFISGFSTHQIDLDHEDASFFEWLQEININPTTICSICSGAFLLAKAGLLDHKKCTTHWKLVDKLQKDFPLTQTQSNTLFSQSGNMYTSAGITTGIDLALHIIEERHGKQTAAIIAKELVVYKRRHANDEQESVYLQNRNHHDEKIHIIQDWIISNLDKTSTIDFLADLVHIGPRNLTRIFKKQTGITIAEYRTKLRIEKAKSLLTNTDYKIEHIAHLCGYKTSKQLRIVLETHLDALPTTIKNRLS</sequence>
<gene>
    <name evidence="4" type="ORF">RC62_3759</name>
</gene>
<keyword evidence="2" id="KW-0804">Transcription</keyword>
<dbReference type="PANTHER" id="PTHR43130">
    <property type="entry name" value="ARAC-FAMILY TRANSCRIPTIONAL REGULATOR"/>
    <property type="match status" value="1"/>
</dbReference>
<dbReference type="EMBL" id="JRLF01000006">
    <property type="protein sequence ID" value="KQB42752.1"/>
    <property type="molecule type" value="Genomic_DNA"/>
</dbReference>
<dbReference type="Gene3D" id="3.40.50.880">
    <property type="match status" value="1"/>
</dbReference>
<dbReference type="SUPFAM" id="SSF52317">
    <property type="entry name" value="Class I glutamine amidotransferase-like"/>
    <property type="match status" value="1"/>
</dbReference>
<name>A0A0Q0RZ13_9FLAO</name>
<reference evidence="4 5" key="1">
    <citation type="submission" date="2014-09" db="EMBL/GenBank/DDBJ databases">
        <title>Genome sequence of Flavobacterium aquidurense RC62.</title>
        <authorList>
            <person name="Kim J.F."/>
            <person name="Kwak M.-J."/>
        </authorList>
    </citation>
    <scope>NUCLEOTIDE SEQUENCE [LARGE SCALE GENOMIC DNA]</scope>
    <source>
        <strain evidence="4 5">RC62</strain>
    </source>
</reference>
<keyword evidence="1" id="KW-0805">Transcription regulation</keyword>
<dbReference type="InterPro" id="IPR009057">
    <property type="entry name" value="Homeodomain-like_sf"/>
</dbReference>
<dbReference type="GO" id="GO:0043565">
    <property type="term" value="F:sequence-specific DNA binding"/>
    <property type="evidence" value="ECO:0007669"/>
    <property type="project" value="InterPro"/>
</dbReference>
<comment type="caution">
    <text evidence="4">The sequence shown here is derived from an EMBL/GenBank/DDBJ whole genome shotgun (WGS) entry which is preliminary data.</text>
</comment>
<accession>A0A0Q0RZ13</accession>
<dbReference type="OrthoDB" id="9803764at2"/>
<dbReference type="RefSeq" id="WP_055092848.1">
    <property type="nucleotide sequence ID" value="NZ_JRLF01000006.1"/>
</dbReference>
<evidence type="ECO:0000313" key="4">
    <source>
        <dbReference type="EMBL" id="KQB42752.1"/>
    </source>
</evidence>
<dbReference type="InterPro" id="IPR052158">
    <property type="entry name" value="INH-QAR"/>
</dbReference>
<dbReference type="GO" id="GO:0003700">
    <property type="term" value="F:DNA-binding transcription factor activity"/>
    <property type="evidence" value="ECO:0007669"/>
    <property type="project" value="InterPro"/>
</dbReference>
<dbReference type="PANTHER" id="PTHR43130:SF3">
    <property type="entry name" value="HTH-TYPE TRANSCRIPTIONAL REGULATOR RV1931C"/>
    <property type="match status" value="1"/>
</dbReference>
<evidence type="ECO:0000256" key="2">
    <source>
        <dbReference type="ARBA" id="ARBA00023163"/>
    </source>
</evidence>